<comment type="subunit">
    <text evidence="3">Interacts with hair keratins.</text>
</comment>
<evidence type="ECO:0000256" key="1">
    <source>
        <dbReference type="ARBA" id="ARBA00003327"/>
    </source>
</evidence>
<comment type="function">
    <text evidence="1 3">In the hair cortex, hair keratin intermediate filaments are embedded in an interfilamentous matrix, consisting of hair keratin-associated proteins (KRTAP), which are essential for the formation of a rigid and resistant hair shaft through their extensive disulfide bond cross-linking with abundant cysteine residues of hair keratins. The matrix proteins include the high-sulfur and high-glycine-tyrosine keratins.</text>
</comment>
<dbReference type="GeneID" id="101567061"/>
<dbReference type="InterPro" id="IPR007951">
    <property type="entry name" value="KRTAP_PMG"/>
</dbReference>
<proteinExistence type="inferred from homology"/>
<dbReference type="Proteomes" id="UP000515203">
    <property type="component" value="Unplaced"/>
</dbReference>
<evidence type="ECO:0000256" key="2">
    <source>
        <dbReference type="ARBA" id="ARBA00022744"/>
    </source>
</evidence>
<keyword evidence="2 3" id="KW-0416">Keratin</keyword>
<dbReference type="RefSeq" id="XP_004646366.1">
    <property type="nucleotide sequence ID" value="XM_004646309.3"/>
</dbReference>
<organism evidence="4 5">
    <name type="scientific">Octodon degus</name>
    <name type="common">Degu</name>
    <name type="synonym">Sciurus degus</name>
    <dbReference type="NCBI Taxonomy" id="10160"/>
    <lineage>
        <taxon>Eukaryota</taxon>
        <taxon>Metazoa</taxon>
        <taxon>Chordata</taxon>
        <taxon>Craniata</taxon>
        <taxon>Vertebrata</taxon>
        <taxon>Euteleostomi</taxon>
        <taxon>Mammalia</taxon>
        <taxon>Eutheria</taxon>
        <taxon>Euarchontoglires</taxon>
        <taxon>Glires</taxon>
        <taxon>Rodentia</taxon>
        <taxon>Hystricomorpha</taxon>
        <taxon>Octodontidae</taxon>
        <taxon>Octodon</taxon>
    </lineage>
</organism>
<evidence type="ECO:0000256" key="3">
    <source>
        <dbReference type="RuleBase" id="RU369044"/>
    </source>
</evidence>
<dbReference type="GO" id="GO:0045095">
    <property type="term" value="C:keratin filament"/>
    <property type="evidence" value="ECO:0007669"/>
    <property type="project" value="UniProtKB-UniRule"/>
</dbReference>
<evidence type="ECO:0000313" key="4">
    <source>
        <dbReference type="Proteomes" id="UP000515203"/>
    </source>
</evidence>
<comment type="similarity">
    <text evidence="3">Belongs to the PMG family.</text>
</comment>
<evidence type="ECO:0000313" key="5">
    <source>
        <dbReference type="RefSeq" id="XP_004646366.1"/>
    </source>
</evidence>
<keyword evidence="4" id="KW-1185">Reference proteome</keyword>
<dbReference type="AlphaFoldDB" id="A0A6P3FG87"/>
<dbReference type="InParanoid" id="A0A6P3FG87"/>
<gene>
    <name evidence="5" type="primary">LOC101567061</name>
</gene>
<dbReference type="OrthoDB" id="9744807at2759"/>
<dbReference type="GO" id="GO:0005829">
    <property type="term" value="C:cytosol"/>
    <property type="evidence" value="ECO:0007669"/>
    <property type="project" value="UniProtKB-ARBA"/>
</dbReference>
<reference evidence="5" key="1">
    <citation type="submission" date="2025-08" db="UniProtKB">
        <authorList>
            <consortium name="RefSeq"/>
        </authorList>
    </citation>
    <scope>IDENTIFICATION</scope>
</reference>
<protein>
    <recommendedName>
        <fullName evidence="3">Keratin-associated protein</fullName>
    </recommendedName>
</protein>
<sequence>MSYGCSSGNFSSRSFGGYLQYPDASCGSSNPGHLVYTSDFQSPISCQQGSSLYSGYQETFSEPAGFQRSCVVSSPSQTSCYRPKISTWGNPCQSTFSGSLGFGSRGFQSFGCGSPFLGFGSAGFQSVDCGPRAFSSLNYGSNFYRPTYFSSRSFQSSSFQPTCGCGFY</sequence>
<dbReference type="Pfam" id="PF05287">
    <property type="entry name" value="PMG"/>
    <property type="match status" value="1"/>
</dbReference>
<accession>A0A6P3FG87</accession>
<name>A0A6P3FG87_OCTDE</name>